<dbReference type="NCBIfam" id="NF041012">
    <property type="entry name" value="T4P_ComGB"/>
    <property type="match status" value="1"/>
</dbReference>
<keyword evidence="10" id="KW-1185">Reference proteome</keyword>
<dbReference type="PANTHER" id="PTHR30012">
    <property type="entry name" value="GENERAL SECRETION PATHWAY PROTEIN"/>
    <property type="match status" value="1"/>
</dbReference>
<evidence type="ECO:0000256" key="7">
    <source>
        <dbReference type="SAM" id="Phobius"/>
    </source>
</evidence>
<dbReference type="EMBL" id="JBHRRZ010000014">
    <property type="protein sequence ID" value="MFC2948184.1"/>
    <property type="molecule type" value="Genomic_DNA"/>
</dbReference>
<gene>
    <name evidence="9" type="primary">comGB</name>
    <name evidence="9" type="ORF">ACFODW_07525</name>
</gene>
<reference evidence="10" key="1">
    <citation type="journal article" date="2019" name="Int. J. Syst. Evol. Microbiol.">
        <title>The Global Catalogue of Microorganisms (GCM) 10K type strain sequencing project: providing services to taxonomists for standard genome sequencing and annotation.</title>
        <authorList>
            <consortium name="The Broad Institute Genomics Platform"/>
            <consortium name="The Broad Institute Genome Sequencing Center for Infectious Disease"/>
            <person name="Wu L."/>
            <person name="Ma J."/>
        </authorList>
    </citation>
    <scope>NUCLEOTIDE SEQUENCE [LARGE SCALE GENOMIC DNA]</scope>
    <source>
        <strain evidence="10">KCTC 13193</strain>
    </source>
</reference>
<evidence type="ECO:0000313" key="9">
    <source>
        <dbReference type="EMBL" id="MFC2948184.1"/>
    </source>
</evidence>
<keyword evidence="4 7" id="KW-0812">Transmembrane</keyword>
<evidence type="ECO:0000259" key="8">
    <source>
        <dbReference type="Pfam" id="PF00482"/>
    </source>
</evidence>
<evidence type="ECO:0000256" key="4">
    <source>
        <dbReference type="ARBA" id="ARBA00022692"/>
    </source>
</evidence>
<accession>A0ABV7A5S3</accession>
<dbReference type="InterPro" id="IPR003004">
    <property type="entry name" value="GspF/PilC"/>
</dbReference>
<protein>
    <submittedName>
        <fullName evidence="9">Competence type IV pilus assembly protein ComGB</fullName>
    </submittedName>
</protein>
<keyword evidence="6 7" id="KW-0472">Membrane</keyword>
<comment type="caution">
    <text evidence="9">The sequence shown here is derived from an EMBL/GenBank/DDBJ whole genome shotgun (WGS) entry which is preliminary data.</text>
</comment>
<feature type="domain" description="Type II secretion system protein GspF" evidence="8">
    <location>
        <begin position="24"/>
        <end position="141"/>
    </location>
</feature>
<evidence type="ECO:0000256" key="3">
    <source>
        <dbReference type="ARBA" id="ARBA00022475"/>
    </source>
</evidence>
<keyword evidence="3" id="KW-1003">Cell membrane</keyword>
<evidence type="ECO:0000256" key="2">
    <source>
        <dbReference type="ARBA" id="ARBA00005745"/>
    </source>
</evidence>
<dbReference type="InterPro" id="IPR018076">
    <property type="entry name" value="T2SS_GspF_dom"/>
</dbReference>
<feature type="transmembrane region" description="Helical" evidence="7">
    <location>
        <begin position="157"/>
        <end position="190"/>
    </location>
</feature>
<comment type="subcellular location">
    <subcellularLocation>
        <location evidence="1">Cell membrane</location>
        <topology evidence="1">Multi-pass membrane protein</topology>
    </subcellularLocation>
</comment>
<dbReference type="Gene3D" id="1.20.81.30">
    <property type="entry name" value="Type II secretion system (T2SS), domain F"/>
    <property type="match status" value="2"/>
</dbReference>
<dbReference type="InterPro" id="IPR042094">
    <property type="entry name" value="T2SS_GspF_sf"/>
</dbReference>
<evidence type="ECO:0000256" key="6">
    <source>
        <dbReference type="ARBA" id="ARBA00023136"/>
    </source>
</evidence>
<evidence type="ECO:0000256" key="1">
    <source>
        <dbReference type="ARBA" id="ARBA00004651"/>
    </source>
</evidence>
<sequence>MGLSLRIYSKVGKKGLSQQHQLRFLDRLSRLLSTGYPLIKALEAVKWDGDLKLSAGVIIQSLKNGSPLDKAFEEAYFHPSIISYLYFIQANGDIQGSIAKCAKMFEDSMKHKKKIRDTVRYPLILLFIFSILFYFLKNSVLPSFADLFHTNSKAAAASIHLSLLVIDITTTLLIAFMVLLALAVVFNGYLKKFISIDKQIGWYQLIPVYRHYLKIRTSFFFATHFGMMLRTGMPFSKILSYMTKQDKLPIISYYSSLMEEELKKGLPIYSLLTQLSFLDRQLTSIFRRNADMQELEKDLLVYADMIMEELERKIIKAITLIQPIFFILLAGVIIFIYITLMWPMFQLIESI</sequence>
<keyword evidence="5 7" id="KW-1133">Transmembrane helix</keyword>
<name>A0ABV7A5S3_9BACI</name>
<dbReference type="PRINTS" id="PR00812">
    <property type="entry name" value="BCTERIALGSPF"/>
</dbReference>
<evidence type="ECO:0000256" key="5">
    <source>
        <dbReference type="ARBA" id="ARBA00022989"/>
    </source>
</evidence>
<dbReference type="PANTHER" id="PTHR30012:SF0">
    <property type="entry name" value="TYPE II SECRETION SYSTEM PROTEIN F-RELATED"/>
    <property type="match status" value="1"/>
</dbReference>
<dbReference type="RefSeq" id="WP_390304866.1">
    <property type="nucleotide sequence ID" value="NZ_JBHRRZ010000014.1"/>
</dbReference>
<comment type="similarity">
    <text evidence="2">Belongs to the GSP F family.</text>
</comment>
<dbReference type="Proteomes" id="UP001595387">
    <property type="component" value="Unassembled WGS sequence"/>
</dbReference>
<feature type="domain" description="Type II secretion system protein GspF" evidence="8">
    <location>
        <begin position="221"/>
        <end position="343"/>
    </location>
</feature>
<feature type="transmembrane region" description="Helical" evidence="7">
    <location>
        <begin position="320"/>
        <end position="345"/>
    </location>
</feature>
<evidence type="ECO:0000313" key="10">
    <source>
        <dbReference type="Proteomes" id="UP001595387"/>
    </source>
</evidence>
<feature type="transmembrane region" description="Helical" evidence="7">
    <location>
        <begin position="119"/>
        <end position="137"/>
    </location>
</feature>
<dbReference type="Pfam" id="PF00482">
    <property type="entry name" value="T2SSF"/>
    <property type="match status" value="2"/>
</dbReference>
<proteinExistence type="inferred from homology"/>
<dbReference type="InterPro" id="IPR047692">
    <property type="entry name" value="T4P_ComGB"/>
</dbReference>
<organism evidence="9 10">
    <name type="scientific">Virgibacillus sediminis</name>
    <dbReference type="NCBI Taxonomy" id="202260"/>
    <lineage>
        <taxon>Bacteria</taxon>
        <taxon>Bacillati</taxon>
        <taxon>Bacillota</taxon>
        <taxon>Bacilli</taxon>
        <taxon>Bacillales</taxon>
        <taxon>Bacillaceae</taxon>
        <taxon>Virgibacillus</taxon>
    </lineage>
</organism>